<accession>A0A517TBC2</accession>
<comment type="catalytic activity">
    <reaction evidence="9">
        <text>3'-phosphoadenylyl sulfate + H2O = adenosine 5'-phosphosulfate + phosphate</text>
        <dbReference type="Rhea" id="RHEA:77639"/>
        <dbReference type="ChEBI" id="CHEBI:15377"/>
        <dbReference type="ChEBI" id="CHEBI:43474"/>
        <dbReference type="ChEBI" id="CHEBI:58243"/>
        <dbReference type="ChEBI" id="CHEBI:58339"/>
        <dbReference type="EC" id="3.1.3.7"/>
    </reaction>
    <physiologicalReaction direction="left-to-right" evidence="9">
        <dbReference type="Rhea" id="RHEA:77640"/>
    </physiologicalReaction>
</comment>
<evidence type="ECO:0000313" key="12">
    <source>
        <dbReference type="Proteomes" id="UP000319976"/>
    </source>
</evidence>
<dbReference type="Pfam" id="PF00459">
    <property type="entry name" value="Inositol_P"/>
    <property type="match status" value="1"/>
</dbReference>
<dbReference type="InterPro" id="IPR051090">
    <property type="entry name" value="Inositol_monoP_superfamily"/>
</dbReference>
<dbReference type="PANTHER" id="PTHR43200">
    <property type="entry name" value="PHOSPHATASE"/>
    <property type="match status" value="1"/>
</dbReference>
<evidence type="ECO:0000256" key="8">
    <source>
        <dbReference type="ARBA" id="ARBA00044479"/>
    </source>
</evidence>
<evidence type="ECO:0000256" key="1">
    <source>
        <dbReference type="ARBA" id="ARBA00001946"/>
    </source>
</evidence>
<dbReference type="GO" id="GO:0000103">
    <property type="term" value="P:sulfate assimilation"/>
    <property type="evidence" value="ECO:0007669"/>
    <property type="project" value="TreeGrafter"/>
</dbReference>
<comment type="catalytic activity">
    <reaction evidence="7">
        <text>adenosine 2',5'-bisphosphate + H2O = AMP + phosphate</text>
        <dbReference type="Rhea" id="RHEA:77643"/>
        <dbReference type="ChEBI" id="CHEBI:15377"/>
        <dbReference type="ChEBI" id="CHEBI:43474"/>
        <dbReference type="ChEBI" id="CHEBI:194156"/>
        <dbReference type="ChEBI" id="CHEBI:456215"/>
        <dbReference type="EC" id="3.1.3.7"/>
    </reaction>
    <physiologicalReaction direction="left-to-right" evidence="7">
        <dbReference type="Rhea" id="RHEA:77644"/>
    </physiologicalReaction>
</comment>
<dbReference type="OrthoDB" id="9772456at2"/>
<reference evidence="11 12" key="1">
    <citation type="submission" date="2019-02" db="EMBL/GenBank/DDBJ databases">
        <title>Deep-cultivation of Planctomycetes and their phenomic and genomic characterization uncovers novel biology.</title>
        <authorList>
            <person name="Wiegand S."/>
            <person name="Jogler M."/>
            <person name="Boedeker C."/>
            <person name="Pinto D."/>
            <person name="Vollmers J."/>
            <person name="Rivas-Marin E."/>
            <person name="Kohn T."/>
            <person name="Peeters S.H."/>
            <person name="Heuer A."/>
            <person name="Rast P."/>
            <person name="Oberbeckmann S."/>
            <person name="Bunk B."/>
            <person name="Jeske O."/>
            <person name="Meyerdierks A."/>
            <person name="Storesund J.E."/>
            <person name="Kallscheuer N."/>
            <person name="Luecker S."/>
            <person name="Lage O.M."/>
            <person name="Pohl T."/>
            <person name="Merkel B.J."/>
            <person name="Hornburger P."/>
            <person name="Mueller R.-W."/>
            <person name="Bruemmer F."/>
            <person name="Labrenz M."/>
            <person name="Spormann A.M."/>
            <person name="Op den Camp H."/>
            <person name="Overmann J."/>
            <person name="Amann R."/>
            <person name="Jetten M.S.M."/>
            <person name="Mascher T."/>
            <person name="Medema M.H."/>
            <person name="Devos D.P."/>
            <person name="Kaster A.-K."/>
            <person name="Ovreas L."/>
            <person name="Rohde M."/>
            <person name="Galperin M.Y."/>
            <person name="Jogler C."/>
        </authorList>
    </citation>
    <scope>NUCLEOTIDE SEQUENCE [LARGE SCALE GENOMIC DNA]</scope>
    <source>
        <strain evidence="11 12">V22</strain>
    </source>
</reference>
<dbReference type="InterPro" id="IPR000760">
    <property type="entry name" value="Inositol_monophosphatase-like"/>
</dbReference>
<evidence type="ECO:0000256" key="4">
    <source>
        <dbReference type="ARBA" id="ARBA00022723"/>
    </source>
</evidence>
<evidence type="ECO:0000256" key="2">
    <source>
        <dbReference type="ARBA" id="ARBA00009759"/>
    </source>
</evidence>
<comment type="catalytic activity">
    <reaction evidence="8">
        <text>adenosine 3',5'-bisphosphate + H2O = AMP + phosphate</text>
        <dbReference type="Rhea" id="RHEA:10040"/>
        <dbReference type="ChEBI" id="CHEBI:15377"/>
        <dbReference type="ChEBI" id="CHEBI:43474"/>
        <dbReference type="ChEBI" id="CHEBI:58343"/>
        <dbReference type="ChEBI" id="CHEBI:456215"/>
        <dbReference type="EC" id="3.1.3.7"/>
    </reaction>
    <physiologicalReaction direction="left-to-right" evidence="8">
        <dbReference type="Rhea" id="RHEA:10041"/>
    </physiologicalReaction>
</comment>
<dbReference type="GO" id="GO:0046872">
    <property type="term" value="F:metal ion binding"/>
    <property type="evidence" value="ECO:0007669"/>
    <property type="project" value="UniProtKB-KW"/>
</dbReference>
<dbReference type="AlphaFoldDB" id="A0A517TBC2"/>
<dbReference type="PANTHER" id="PTHR43200:SF6">
    <property type="entry name" value="3'(2'),5'-BISPHOSPHATE NUCLEOTIDASE"/>
    <property type="match status" value="1"/>
</dbReference>
<evidence type="ECO:0000256" key="10">
    <source>
        <dbReference type="PIRSR" id="PIRSR600760-2"/>
    </source>
</evidence>
<keyword evidence="4 10" id="KW-0479">Metal-binding</keyword>
<evidence type="ECO:0000256" key="5">
    <source>
        <dbReference type="ARBA" id="ARBA00022801"/>
    </source>
</evidence>
<dbReference type="InterPro" id="IPR020583">
    <property type="entry name" value="Inositol_monoP_metal-BS"/>
</dbReference>
<dbReference type="RefSeq" id="WP_145263963.1">
    <property type="nucleotide sequence ID" value="NZ_CP036316.1"/>
</dbReference>
<dbReference type="EMBL" id="CP036316">
    <property type="protein sequence ID" value="QDT65666.1"/>
    <property type="molecule type" value="Genomic_DNA"/>
</dbReference>
<dbReference type="Gene3D" id="3.30.540.10">
    <property type="entry name" value="Fructose-1,6-Bisphosphatase, subunit A, domain 1"/>
    <property type="match status" value="1"/>
</dbReference>
<dbReference type="EC" id="3.1.3.7" evidence="3"/>
<dbReference type="SUPFAM" id="SSF56655">
    <property type="entry name" value="Carbohydrate phosphatase"/>
    <property type="match status" value="1"/>
</dbReference>
<feature type="binding site" evidence="10">
    <location>
        <position position="126"/>
    </location>
    <ligand>
        <name>Mg(2+)</name>
        <dbReference type="ChEBI" id="CHEBI:18420"/>
        <label>1</label>
        <note>catalytic</note>
    </ligand>
</feature>
<comment type="cofactor">
    <cofactor evidence="1 10">
        <name>Mg(2+)</name>
        <dbReference type="ChEBI" id="CHEBI:18420"/>
    </cofactor>
</comment>
<dbReference type="PRINTS" id="PR00377">
    <property type="entry name" value="IMPHPHTASES"/>
</dbReference>
<keyword evidence="5 11" id="KW-0378">Hydrolase</keyword>
<feature type="binding site" evidence="10">
    <location>
        <position position="123"/>
    </location>
    <ligand>
        <name>Mg(2+)</name>
        <dbReference type="ChEBI" id="CHEBI:18420"/>
        <label>1</label>
        <note>catalytic</note>
    </ligand>
</feature>
<feature type="binding site" evidence="10">
    <location>
        <position position="125"/>
    </location>
    <ligand>
        <name>Mg(2+)</name>
        <dbReference type="ChEBI" id="CHEBI:18420"/>
        <label>1</label>
        <note>catalytic</note>
    </ligand>
</feature>
<dbReference type="GO" id="GO:0008441">
    <property type="term" value="F:3'(2'),5'-bisphosphate nucleotidase activity"/>
    <property type="evidence" value="ECO:0007669"/>
    <property type="project" value="UniProtKB-EC"/>
</dbReference>
<dbReference type="PROSITE" id="PS00629">
    <property type="entry name" value="IMP_1"/>
    <property type="match status" value="1"/>
</dbReference>
<feature type="binding site" evidence="10">
    <location>
        <position position="270"/>
    </location>
    <ligand>
        <name>Mg(2+)</name>
        <dbReference type="ChEBI" id="CHEBI:18420"/>
        <label>1</label>
        <note>catalytic</note>
    </ligand>
</feature>
<dbReference type="CDD" id="cd01517">
    <property type="entry name" value="PAP_phosphatase"/>
    <property type="match status" value="1"/>
</dbReference>
<sequence>MSLFTRERTVAMSAVRSASLVCRNVQATIAPETLEKKDRSPVTIADYASQAIVCHAIREAFPDDPIIAEEDAAELRQGENSVFVDRIVEELGHQDYSVTGEEVCGWIDEGHATKYSDRFWTLDPIDGTKGFLRGGQYAVALALIVNGQVELAVLGCPNLPFQHGSDAVVGTIMVAARGAGTMITAIDQPEASAAVMVSTTIEPDQFRLCESVESGHSSHGTSARFAERLGITAEPVRMDSQAKYAAVARGDADIYLRLPTRQGYVERIWDHAAGVLAVLEGGGTVTDLDGKPIDFTHGAGLERNRGIVATNGRAHEKVLETLSAVQSEAS</sequence>
<evidence type="ECO:0000256" key="9">
    <source>
        <dbReference type="ARBA" id="ARBA00044484"/>
    </source>
</evidence>
<organism evidence="11 12">
    <name type="scientific">Calycomorphotria hydatis</name>
    <dbReference type="NCBI Taxonomy" id="2528027"/>
    <lineage>
        <taxon>Bacteria</taxon>
        <taxon>Pseudomonadati</taxon>
        <taxon>Planctomycetota</taxon>
        <taxon>Planctomycetia</taxon>
        <taxon>Planctomycetales</taxon>
        <taxon>Planctomycetaceae</taxon>
        <taxon>Calycomorphotria</taxon>
    </lineage>
</organism>
<feature type="binding site" evidence="10">
    <location>
        <position position="69"/>
    </location>
    <ligand>
        <name>Mg(2+)</name>
        <dbReference type="ChEBI" id="CHEBI:18420"/>
        <label>1</label>
        <note>catalytic</note>
    </ligand>
</feature>
<dbReference type="Gene3D" id="3.40.190.80">
    <property type="match status" value="1"/>
</dbReference>
<evidence type="ECO:0000256" key="3">
    <source>
        <dbReference type="ARBA" id="ARBA00012633"/>
    </source>
</evidence>
<comment type="similarity">
    <text evidence="2">Belongs to the inositol monophosphatase superfamily.</text>
</comment>
<evidence type="ECO:0000256" key="6">
    <source>
        <dbReference type="ARBA" id="ARBA00022842"/>
    </source>
</evidence>
<name>A0A517TBC2_9PLAN</name>
<dbReference type="InterPro" id="IPR006239">
    <property type="entry name" value="DPNP"/>
</dbReference>
<evidence type="ECO:0000313" key="11">
    <source>
        <dbReference type="EMBL" id="QDT65666.1"/>
    </source>
</evidence>
<dbReference type="NCBIfam" id="TIGR01330">
    <property type="entry name" value="bisphos_HAL2"/>
    <property type="match status" value="1"/>
</dbReference>
<proteinExistence type="inferred from homology"/>
<keyword evidence="6 10" id="KW-0460">Magnesium</keyword>
<keyword evidence="12" id="KW-1185">Reference proteome</keyword>
<dbReference type="KEGG" id="chya:V22_29250"/>
<evidence type="ECO:0000256" key="7">
    <source>
        <dbReference type="ARBA" id="ARBA00044466"/>
    </source>
</evidence>
<dbReference type="Proteomes" id="UP000319976">
    <property type="component" value="Chromosome"/>
</dbReference>
<protein>
    <recommendedName>
        <fullName evidence="3">3'(2'),5'-bisphosphate nucleotidase</fullName>
        <ecNumber evidence="3">3.1.3.7</ecNumber>
    </recommendedName>
</protein>
<gene>
    <name evidence="11" type="primary">cysQ</name>
    <name evidence="11" type="ORF">V22_29250</name>
</gene>
<dbReference type="FunFam" id="3.40.190.80:FF:000003">
    <property type="entry name" value="PAP-specific phosphatase HAL2-like"/>
    <property type="match status" value="1"/>
</dbReference>